<evidence type="ECO:0000256" key="5">
    <source>
        <dbReference type="ARBA" id="ARBA00023180"/>
    </source>
</evidence>
<dbReference type="Gene3D" id="2.60.40.10">
    <property type="entry name" value="Immunoglobulins"/>
    <property type="match status" value="2"/>
</dbReference>
<keyword evidence="2" id="KW-0899">Viral immunoevasion</keyword>
<protein>
    <recommendedName>
        <fullName evidence="9">Soluble interferon alpha/beta receptor OPG204</fullName>
    </recommendedName>
</protein>
<keyword evidence="11" id="KW-0812">Transmembrane</keyword>
<dbReference type="SUPFAM" id="SSF48726">
    <property type="entry name" value="Immunoglobulin"/>
    <property type="match status" value="2"/>
</dbReference>
<dbReference type="PANTHER" id="PTHR11890:SF44">
    <property type="entry name" value="X-LINKED INTERLEUKIN-1 RECEPTOR ACCESSORY PROTEIN-LIKE 2"/>
    <property type="match status" value="1"/>
</dbReference>
<feature type="domain" description="Ig-like" evidence="12">
    <location>
        <begin position="157"/>
        <end position="259"/>
    </location>
</feature>
<dbReference type="SMART" id="SM00409">
    <property type="entry name" value="IG"/>
    <property type="match status" value="2"/>
</dbReference>
<evidence type="ECO:0000256" key="1">
    <source>
        <dbReference type="ARBA" id="ARBA00022518"/>
    </source>
</evidence>
<dbReference type="VEuPathDB" id="VectorBase:CSON011376"/>
<dbReference type="InterPro" id="IPR013783">
    <property type="entry name" value="Ig-like_fold"/>
</dbReference>
<organism evidence="13">
    <name type="scientific">Culicoides sonorensis</name>
    <name type="common">Biting midge</name>
    <dbReference type="NCBI Taxonomy" id="179676"/>
    <lineage>
        <taxon>Eukaryota</taxon>
        <taxon>Metazoa</taxon>
        <taxon>Ecdysozoa</taxon>
        <taxon>Arthropoda</taxon>
        <taxon>Hexapoda</taxon>
        <taxon>Insecta</taxon>
        <taxon>Pterygota</taxon>
        <taxon>Neoptera</taxon>
        <taxon>Endopterygota</taxon>
        <taxon>Diptera</taxon>
        <taxon>Nematocera</taxon>
        <taxon>Chironomoidea</taxon>
        <taxon>Ceratopogonidae</taxon>
        <taxon>Ceratopogoninae</taxon>
        <taxon>Culicoides</taxon>
        <taxon>Monoculicoides</taxon>
    </lineage>
</organism>
<keyword evidence="4" id="KW-1015">Disulfide bond</keyword>
<evidence type="ECO:0000256" key="6">
    <source>
        <dbReference type="ARBA" id="ARBA00023258"/>
    </source>
</evidence>
<evidence type="ECO:0000256" key="8">
    <source>
        <dbReference type="ARBA" id="ARBA00038761"/>
    </source>
</evidence>
<keyword evidence="11" id="KW-0472">Membrane</keyword>
<keyword evidence="3" id="KW-1114">Inhibition of host interferon signaling pathway by virus</keyword>
<accession>A0A336M3C3</accession>
<gene>
    <name evidence="13" type="primary">CSON011376</name>
</gene>
<evidence type="ECO:0000256" key="2">
    <source>
        <dbReference type="ARBA" id="ARBA00022632"/>
    </source>
</evidence>
<dbReference type="InterPro" id="IPR015621">
    <property type="entry name" value="IL-1_rcpt_fam"/>
</dbReference>
<comment type="subunit">
    <text evidence="8">Interacts with host IFNA1.</text>
</comment>
<evidence type="ECO:0000256" key="10">
    <source>
        <dbReference type="ARBA" id="ARBA00045444"/>
    </source>
</evidence>
<keyword evidence="5" id="KW-0325">Glycoprotein</keyword>
<keyword evidence="1" id="KW-0244">Early protein</keyword>
<sequence length="437" mass="49941">MKNLLSSLSASSLFQDNLRFCENCSNQKMNYTKNMQISHRRNLSSIGATTAVVFSLVLFLVFNVQTVTSLENCSRNRFNESLNSTHMQFTKETVSKEYSVLDQFKSLHCCAKGYRSIEWRRNARAQIYNVAQASAIPASAESRLGIKSTSKLLASSPSYAVAVHIDLQASNIAIGNTISRMCALAQRPLAIMLGNKELVERYKDDKPYPWNMDVSSLILYPEAANQTIYTREARQQDAGIYKCVLRNETHKTEHSIELNIQESSIDRPLATYRPRDQFVNIGNHARFYCEAFIGNLGIPDAKSTLKWYQVFENQEQEIDESYQNLITRETGEIVGSYLIIPEVKAHHYGRYVCRIEMGNSAHKLDLYTWLHGEPVKLIDSKSFLFPILLALIAFIFTIAMIWIAKVICFSYFYKPQNNCAAHHKSRVTDEELGMRRM</sequence>
<feature type="transmembrane region" description="Helical" evidence="11">
    <location>
        <begin position="383"/>
        <end position="404"/>
    </location>
</feature>
<evidence type="ECO:0000256" key="4">
    <source>
        <dbReference type="ARBA" id="ARBA00023157"/>
    </source>
</evidence>
<evidence type="ECO:0000256" key="3">
    <source>
        <dbReference type="ARBA" id="ARBA00022830"/>
    </source>
</evidence>
<dbReference type="EMBL" id="UFQT01000495">
    <property type="protein sequence ID" value="SSX24756.1"/>
    <property type="molecule type" value="Genomic_DNA"/>
</dbReference>
<reference evidence="13" key="1">
    <citation type="submission" date="2018-07" db="EMBL/GenBank/DDBJ databases">
        <authorList>
            <person name="Quirk P.G."/>
            <person name="Krulwich T.A."/>
        </authorList>
    </citation>
    <scope>NUCLEOTIDE SEQUENCE</scope>
</reference>
<keyword evidence="2" id="KW-1090">Inhibition of host innate immune response by virus</keyword>
<keyword evidence="6" id="KW-0922">Interferon antiviral system evasion</keyword>
<name>A0A336M3C3_CULSO</name>
<keyword evidence="11" id="KW-1133">Transmembrane helix</keyword>
<dbReference type="PROSITE" id="PS50835">
    <property type="entry name" value="IG_LIKE"/>
    <property type="match status" value="2"/>
</dbReference>
<dbReference type="InterPro" id="IPR007110">
    <property type="entry name" value="Ig-like_dom"/>
</dbReference>
<dbReference type="AlphaFoldDB" id="A0A336M3C3"/>
<evidence type="ECO:0000259" key="12">
    <source>
        <dbReference type="PROSITE" id="PS50835"/>
    </source>
</evidence>
<dbReference type="InterPro" id="IPR003599">
    <property type="entry name" value="Ig_sub"/>
</dbReference>
<dbReference type="GO" id="GO:0039502">
    <property type="term" value="P:symbiont-mediated suppression of host type I interferon-mediated signaling pathway"/>
    <property type="evidence" value="ECO:0007669"/>
    <property type="project" value="UniProtKB-KW"/>
</dbReference>
<evidence type="ECO:0000256" key="11">
    <source>
        <dbReference type="SAM" id="Phobius"/>
    </source>
</evidence>
<evidence type="ECO:0000256" key="7">
    <source>
        <dbReference type="ARBA" id="ARBA00023319"/>
    </source>
</evidence>
<evidence type="ECO:0000313" key="13">
    <source>
        <dbReference type="EMBL" id="SSX24756.1"/>
    </source>
</evidence>
<proteinExistence type="predicted"/>
<keyword evidence="7" id="KW-0393">Immunoglobulin domain</keyword>
<dbReference type="PANTHER" id="PTHR11890">
    <property type="entry name" value="INTERLEUKIN-1 RECEPTOR FAMILY MEMBER"/>
    <property type="match status" value="1"/>
</dbReference>
<feature type="transmembrane region" description="Helical" evidence="11">
    <location>
        <begin position="45"/>
        <end position="67"/>
    </location>
</feature>
<evidence type="ECO:0000256" key="9">
    <source>
        <dbReference type="ARBA" id="ARBA00041012"/>
    </source>
</evidence>
<comment type="function">
    <text evidence="10">Counteracts the antiviral effects of host IFN-alpha/beta and key IFN-inducible proteins involved in viral RNA degradation suxh as host OAS1. Acts as a soluble IFN-alpha receptor and thus inhibits the interaction between host IFN-alpha and its receptor.</text>
</comment>
<dbReference type="InterPro" id="IPR036179">
    <property type="entry name" value="Ig-like_dom_sf"/>
</dbReference>
<feature type="domain" description="Ig-like" evidence="12">
    <location>
        <begin position="268"/>
        <end position="365"/>
    </location>
</feature>
<keyword evidence="2" id="KW-0945">Host-virus interaction</keyword>